<name>A0A840R9C6_9GAMM</name>
<comment type="caution">
    <text evidence="2">The sequence shown here is derived from an EMBL/GenBank/DDBJ whole genome shotgun (WGS) entry which is preliminary data.</text>
</comment>
<protein>
    <submittedName>
        <fullName evidence="2">Uncharacterized protein</fullName>
    </submittedName>
</protein>
<feature type="region of interest" description="Disordered" evidence="1">
    <location>
        <begin position="214"/>
        <end position="240"/>
    </location>
</feature>
<proteinExistence type="predicted"/>
<reference evidence="2 3" key="1">
    <citation type="submission" date="2020-08" db="EMBL/GenBank/DDBJ databases">
        <title>Genomic Encyclopedia of Type Strains, Phase IV (KMG-IV): sequencing the most valuable type-strain genomes for metagenomic binning, comparative biology and taxonomic classification.</title>
        <authorList>
            <person name="Goeker M."/>
        </authorList>
    </citation>
    <scope>NUCLEOTIDE SEQUENCE [LARGE SCALE GENOMIC DNA]</scope>
    <source>
        <strain evidence="2 3">DSM 25701</strain>
    </source>
</reference>
<keyword evidence="3" id="KW-1185">Reference proteome</keyword>
<dbReference type="EMBL" id="JACHHW010000011">
    <property type="protein sequence ID" value="MBB5188921.1"/>
    <property type="molecule type" value="Genomic_DNA"/>
</dbReference>
<feature type="compositionally biased region" description="Basic residues" evidence="1">
    <location>
        <begin position="223"/>
        <end position="240"/>
    </location>
</feature>
<evidence type="ECO:0000313" key="3">
    <source>
        <dbReference type="Proteomes" id="UP000536640"/>
    </source>
</evidence>
<dbReference type="Proteomes" id="UP000536640">
    <property type="component" value="Unassembled WGS sequence"/>
</dbReference>
<dbReference type="RefSeq" id="WP_184464630.1">
    <property type="nucleotide sequence ID" value="NZ_JACHHW010000011.1"/>
</dbReference>
<evidence type="ECO:0000313" key="2">
    <source>
        <dbReference type="EMBL" id="MBB5188921.1"/>
    </source>
</evidence>
<organism evidence="2 3">
    <name type="scientific">Zhongshania antarctica</name>
    <dbReference type="NCBI Taxonomy" id="641702"/>
    <lineage>
        <taxon>Bacteria</taxon>
        <taxon>Pseudomonadati</taxon>
        <taxon>Pseudomonadota</taxon>
        <taxon>Gammaproteobacteria</taxon>
        <taxon>Cellvibrionales</taxon>
        <taxon>Spongiibacteraceae</taxon>
        <taxon>Zhongshania</taxon>
    </lineage>
</organism>
<dbReference type="AlphaFoldDB" id="A0A840R9C6"/>
<gene>
    <name evidence="2" type="ORF">HNQ57_003218</name>
</gene>
<evidence type="ECO:0000256" key="1">
    <source>
        <dbReference type="SAM" id="MobiDB-lite"/>
    </source>
</evidence>
<sequence>MSKLLKLKPWLTLTEAASYASSIISEKVKTSDLLQFALEGHLTLSVNLVNHATAVLGNSVLPSEVTYKDVIVPAIMSNKESTLRIFDGKFISENEAVVFEKNVKSINGIWDLSMHGCERLDVEYEYLRLTKGPELTLFDVDGDVILYRPEDKIWANLKEHLADNPFNKNSDYPVDENYRNYENFYPAGGLPKDCVWGVKPPNLMDFIQSLSEPLDKPKATAQKNRKRIPRHYKRPIRSPY</sequence>
<accession>A0A840R9C6</accession>